<dbReference type="InterPro" id="IPR000719">
    <property type="entry name" value="Prot_kinase_dom"/>
</dbReference>
<dbReference type="OrthoDB" id="434197at2759"/>
<dbReference type="InterPro" id="IPR019734">
    <property type="entry name" value="TPR_rpt"/>
</dbReference>
<accession>A0A1Q9DLP2</accession>
<feature type="domain" description="Protein kinase" evidence="14">
    <location>
        <begin position="406"/>
        <end position="704"/>
    </location>
</feature>
<protein>
    <recommendedName>
        <fullName evidence="12">peptidylprolyl isomerase</fullName>
        <ecNumber evidence="12">5.2.1.8</ecNumber>
    </recommendedName>
</protein>
<dbReference type="InterPro" id="IPR001179">
    <property type="entry name" value="PPIase_FKBP_dom"/>
</dbReference>
<evidence type="ECO:0000256" key="1">
    <source>
        <dbReference type="ARBA" id="ARBA00000971"/>
    </source>
</evidence>
<dbReference type="PROSITE" id="PS00108">
    <property type="entry name" value="PROTEIN_KINASE_ST"/>
    <property type="match status" value="1"/>
</dbReference>
<evidence type="ECO:0000256" key="6">
    <source>
        <dbReference type="ARBA" id="ARBA00022777"/>
    </source>
</evidence>
<dbReference type="PROSITE" id="PS50059">
    <property type="entry name" value="FKBP_PPIASE"/>
    <property type="match status" value="1"/>
</dbReference>
<keyword evidence="3" id="KW-0597">Phosphoprotein</keyword>
<dbReference type="SUPFAM" id="SSF143456">
    <property type="entry name" value="VC0467-like"/>
    <property type="match status" value="1"/>
</dbReference>
<comment type="catalytic activity">
    <reaction evidence="11">
        <text>L-seryl-[protein] + ATP = O-phospho-L-seryl-[protein] + ADP + H(+)</text>
        <dbReference type="Rhea" id="RHEA:17989"/>
        <dbReference type="Rhea" id="RHEA-COMP:9863"/>
        <dbReference type="Rhea" id="RHEA-COMP:11604"/>
        <dbReference type="ChEBI" id="CHEBI:15378"/>
        <dbReference type="ChEBI" id="CHEBI:29999"/>
        <dbReference type="ChEBI" id="CHEBI:30616"/>
        <dbReference type="ChEBI" id="CHEBI:83421"/>
        <dbReference type="ChEBI" id="CHEBI:456216"/>
        <dbReference type="EC" id="2.7.11.1"/>
    </reaction>
</comment>
<dbReference type="SMART" id="SM00220">
    <property type="entry name" value="S_TKc"/>
    <property type="match status" value="1"/>
</dbReference>
<dbReference type="Gene3D" id="3.30.200.20">
    <property type="entry name" value="Phosphorylase Kinase, domain 1"/>
    <property type="match status" value="2"/>
</dbReference>
<dbReference type="SUPFAM" id="SSF48452">
    <property type="entry name" value="TPR-like"/>
    <property type="match status" value="1"/>
</dbReference>
<feature type="domain" description="AGC-kinase C-terminal" evidence="16">
    <location>
        <begin position="705"/>
        <end position="776"/>
    </location>
</feature>
<dbReference type="Proteomes" id="UP000186817">
    <property type="component" value="Unassembled WGS sequence"/>
</dbReference>
<evidence type="ECO:0000256" key="4">
    <source>
        <dbReference type="ARBA" id="ARBA00022679"/>
    </source>
</evidence>
<evidence type="ECO:0000259" key="16">
    <source>
        <dbReference type="PROSITE" id="PS51285"/>
    </source>
</evidence>
<dbReference type="Pfam" id="PF00433">
    <property type="entry name" value="Pkinase_C"/>
    <property type="match status" value="1"/>
</dbReference>
<keyword evidence="4" id="KW-0808">Transferase</keyword>
<dbReference type="PANTHER" id="PTHR22988">
    <property type="entry name" value="MYOTONIC DYSTROPHY S/T KINASE-RELATED"/>
    <property type="match status" value="1"/>
</dbReference>
<dbReference type="EMBL" id="LSRX01000481">
    <property type="protein sequence ID" value="OLP96060.1"/>
    <property type="molecule type" value="Genomic_DNA"/>
</dbReference>
<dbReference type="Pfam" id="PF02622">
    <property type="entry name" value="DUF179"/>
    <property type="match status" value="1"/>
</dbReference>
<dbReference type="FunFam" id="3.10.50.40:FF:000006">
    <property type="entry name" value="Peptidyl-prolyl cis-trans isomerase"/>
    <property type="match status" value="1"/>
</dbReference>
<dbReference type="SUPFAM" id="SSF54534">
    <property type="entry name" value="FKBP-like"/>
    <property type="match status" value="1"/>
</dbReference>
<evidence type="ECO:0000256" key="2">
    <source>
        <dbReference type="ARBA" id="ARBA00022527"/>
    </source>
</evidence>
<evidence type="ECO:0000256" key="13">
    <source>
        <dbReference type="SAM" id="MobiDB-lite"/>
    </source>
</evidence>
<dbReference type="InterPro" id="IPR000961">
    <property type="entry name" value="AGC-kinase_C"/>
</dbReference>
<keyword evidence="8 12" id="KW-0697">Rotamase</keyword>
<feature type="compositionally biased region" description="Basic and acidic residues" evidence="13">
    <location>
        <begin position="323"/>
        <end position="333"/>
    </location>
</feature>
<dbReference type="GO" id="GO:0003755">
    <property type="term" value="F:peptidyl-prolyl cis-trans isomerase activity"/>
    <property type="evidence" value="ECO:0007669"/>
    <property type="project" value="UniProtKB-KW"/>
</dbReference>
<feature type="compositionally biased region" description="Polar residues" evidence="13">
    <location>
        <begin position="579"/>
        <end position="590"/>
    </location>
</feature>
<evidence type="ECO:0000256" key="9">
    <source>
        <dbReference type="ARBA" id="ARBA00023235"/>
    </source>
</evidence>
<keyword evidence="6 17" id="KW-0418">Kinase</keyword>
<feature type="region of interest" description="Disordered" evidence="13">
    <location>
        <begin position="309"/>
        <end position="337"/>
    </location>
</feature>
<dbReference type="InterPro" id="IPR046357">
    <property type="entry name" value="PPIase_dom_sf"/>
</dbReference>
<dbReference type="InterPro" id="IPR050839">
    <property type="entry name" value="Rho-assoc_Ser/Thr_Kinase"/>
</dbReference>
<evidence type="ECO:0000256" key="12">
    <source>
        <dbReference type="PROSITE-ProRule" id="PRU00277"/>
    </source>
</evidence>
<dbReference type="Gene3D" id="3.40.1740.10">
    <property type="entry name" value="VC0467-like"/>
    <property type="match status" value="1"/>
</dbReference>
<evidence type="ECO:0000256" key="10">
    <source>
        <dbReference type="ARBA" id="ARBA00047899"/>
    </source>
</evidence>
<evidence type="ECO:0000259" key="14">
    <source>
        <dbReference type="PROSITE" id="PS50011"/>
    </source>
</evidence>
<dbReference type="InterPro" id="IPR003774">
    <property type="entry name" value="AlgH-like"/>
</dbReference>
<comment type="catalytic activity">
    <reaction evidence="10">
        <text>L-threonyl-[protein] + ATP = O-phospho-L-threonyl-[protein] + ADP + H(+)</text>
        <dbReference type="Rhea" id="RHEA:46608"/>
        <dbReference type="Rhea" id="RHEA-COMP:11060"/>
        <dbReference type="Rhea" id="RHEA-COMP:11605"/>
        <dbReference type="ChEBI" id="CHEBI:15378"/>
        <dbReference type="ChEBI" id="CHEBI:30013"/>
        <dbReference type="ChEBI" id="CHEBI:30616"/>
        <dbReference type="ChEBI" id="CHEBI:61977"/>
        <dbReference type="ChEBI" id="CHEBI:456216"/>
        <dbReference type="EC" id="2.7.11.1"/>
    </reaction>
</comment>
<organism evidence="17 18">
    <name type="scientific">Symbiodinium microadriaticum</name>
    <name type="common">Dinoflagellate</name>
    <name type="synonym">Zooxanthella microadriatica</name>
    <dbReference type="NCBI Taxonomy" id="2951"/>
    <lineage>
        <taxon>Eukaryota</taxon>
        <taxon>Sar</taxon>
        <taxon>Alveolata</taxon>
        <taxon>Dinophyceae</taxon>
        <taxon>Suessiales</taxon>
        <taxon>Symbiodiniaceae</taxon>
        <taxon>Symbiodinium</taxon>
    </lineage>
</organism>
<dbReference type="Pfam" id="PF00069">
    <property type="entry name" value="Pkinase"/>
    <property type="match status" value="1"/>
</dbReference>
<dbReference type="GO" id="GO:0007010">
    <property type="term" value="P:cytoskeleton organization"/>
    <property type="evidence" value="ECO:0007669"/>
    <property type="project" value="UniProtKB-ARBA"/>
</dbReference>
<evidence type="ECO:0000256" key="7">
    <source>
        <dbReference type="ARBA" id="ARBA00022840"/>
    </source>
</evidence>
<keyword evidence="9 12" id="KW-0413">Isomerase</keyword>
<evidence type="ECO:0000313" key="18">
    <source>
        <dbReference type="Proteomes" id="UP000186817"/>
    </source>
</evidence>
<feature type="region of interest" description="Disordered" evidence="13">
    <location>
        <begin position="570"/>
        <end position="607"/>
    </location>
</feature>
<evidence type="ECO:0000256" key="3">
    <source>
        <dbReference type="ARBA" id="ARBA00022553"/>
    </source>
</evidence>
<dbReference type="InterPro" id="IPR011009">
    <property type="entry name" value="Kinase-like_dom_sf"/>
</dbReference>
<dbReference type="Pfam" id="PF00254">
    <property type="entry name" value="FKBP_C"/>
    <property type="match status" value="1"/>
</dbReference>
<dbReference type="EC" id="5.2.1.8" evidence="12"/>
<gene>
    <name evidence="17" type="primary">STK38</name>
    <name evidence="17" type="ORF">AK812_SmicGene21717</name>
</gene>
<keyword evidence="2" id="KW-0723">Serine/threonine-protein kinase</keyword>
<feature type="domain" description="PPIase FKBP-type" evidence="15">
    <location>
        <begin position="166"/>
        <end position="255"/>
    </location>
</feature>
<sequence>MSADISVCTVRAKCRFSISEMQKTLAVPPATASPVKEPPTTNVRLDAWKKSIEGNKVKRFNNYQERRSESEKLRDQLKSQDIPEEQKECIKRNYAAQQDAYWRDSRKEITIGDFELLKVIGTGAFGIVRLCRHKDEGFVDISEQKDGGLLKKILVEGQGDASPTPGSSVEVHYVGTLHSDGSKFDSSRDRDSKFKFDVGVGQVIKGWDQGIISMKRGEKCILRCSADYAYGERGSPPKIPGGATLNFEVELFSWKEKVKPPAMMTAEERREHALKMKDMGTEAFKQGDFPTAVNRYEDGAEYITYDPDAQDERSHSHGGIPCDGDHGSDDSGGVKEPLQLSDADKQLAVALLNNSAMARLKIGEHDAAKFDCTKVLQYDAKNIKAIFRRAQAEFALHNFKACAEDAKRTLELDSGNKEAEQLVKKAIDAEKREKKQEKGTGEIRAMKQMNKKEMVFKNQVHHVRAEKEALSSAKDDWVIGLHYTFQDDQYLYMVMEYLPGGDLMTHLMRKDTFSEEETRFYIAELVEAIDYIHTNLHYIHRDIKPDNIVFDIDGHIHLLDFGLCKYQPPEPAQGEGVPTGSSADSQSSPSYRRARHPPREKMQSVVGTPDYMGPEVYKKAPYGKECDMWSLGIIMFEMLFGGPPFSDERHDPSVTSARVMHWRRWFHIPPDPHVSSEARDLLKGLICDPADRLSADQIRVHPFFRGLDFKRLRSMAPPIKPIVKGPLDTSNFDDFPGADDKFMIPAERHKVTGDKTLLAAFHDYGYRRDLEAKKPSITAALSSASVVVMQEASAPSGLVQSHAPPMRPAQAQQGPPQHSFVANRGKQPAKSSMSPAIPAQAHTTAAMPRARQKRHRAAKVASVCAFCAILASLTAPVTAFQAWRAKARSLQGHCERCDRSRVIRLASQEGSPEDDADTADTEIAEDSEDWQEFRARLVQQEQGAGANADGISQKKAEQWAYEMPVIEQGSILLSAPNDHFAINQQYFHKNVIFLVTHTDDFTKGVILNRPTAFSTADVETQFKNLVNFSHEGADDWNVWCGGDCQGINEREDIPPEYSVLHGLKSLADRSEKITQGVYSIGLEDAKKLVAAGEADKDDFLLLVGYCGWSPGQLQGELDRSNTWTMASIDPRTLLGELRTAQSSLRKRIEQASSGDVFTADDVGDGIEMWERLYTALGPKYEQSLADFNSTGDNEHTDEMLRRWINRCLIPTQYSPERLPESEVVQGLQNALKSAKAGTLSHGTVLRGSATAWLLGKPAEDTAFDLRRFLPAQYFHKSVVVLIKPEESERSERTGVAMVALLNGPPLGREKSGPVYWGGPQGPDIKLQGSDEQFRGFTILFPGMLERLLELGAFEVTDVDVREVVKVPVDERWQFAGGRIDSLADARSANLGDVQREKWFKRFIFNE</sequence>
<comment type="caution">
    <text evidence="17">The sequence shown here is derived from an EMBL/GenBank/DDBJ whole genome shotgun (WGS) entry which is preliminary data.</text>
</comment>
<keyword evidence="5" id="KW-0547">Nucleotide-binding</keyword>
<dbReference type="GO" id="GO:0004674">
    <property type="term" value="F:protein serine/threonine kinase activity"/>
    <property type="evidence" value="ECO:0007669"/>
    <property type="project" value="UniProtKB-KW"/>
</dbReference>
<dbReference type="InterPro" id="IPR008271">
    <property type="entry name" value="Ser/Thr_kinase_AS"/>
</dbReference>
<dbReference type="InterPro" id="IPR011990">
    <property type="entry name" value="TPR-like_helical_dom_sf"/>
</dbReference>
<dbReference type="GO" id="GO:0005524">
    <property type="term" value="F:ATP binding"/>
    <property type="evidence" value="ECO:0007669"/>
    <property type="project" value="UniProtKB-KW"/>
</dbReference>
<dbReference type="Gene3D" id="1.10.510.10">
    <property type="entry name" value="Transferase(Phosphotransferase) domain 1"/>
    <property type="match status" value="1"/>
</dbReference>
<dbReference type="PROSITE" id="PS50011">
    <property type="entry name" value="PROTEIN_KINASE_DOM"/>
    <property type="match status" value="1"/>
</dbReference>
<evidence type="ECO:0000256" key="5">
    <source>
        <dbReference type="ARBA" id="ARBA00022741"/>
    </source>
</evidence>
<keyword evidence="18" id="KW-1185">Reference proteome</keyword>
<reference evidence="17 18" key="1">
    <citation type="submission" date="2016-02" db="EMBL/GenBank/DDBJ databases">
        <title>Genome analysis of coral dinoflagellate symbionts highlights evolutionary adaptations to a symbiotic lifestyle.</title>
        <authorList>
            <person name="Aranda M."/>
            <person name="Li Y."/>
            <person name="Liew Y.J."/>
            <person name="Baumgarten S."/>
            <person name="Simakov O."/>
            <person name="Wilson M."/>
            <person name="Piel J."/>
            <person name="Ashoor H."/>
            <person name="Bougouffa S."/>
            <person name="Bajic V.B."/>
            <person name="Ryu T."/>
            <person name="Ravasi T."/>
            <person name="Bayer T."/>
            <person name="Micklem G."/>
            <person name="Kim H."/>
            <person name="Bhak J."/>
            <person name="Lajeunesse T.C."/>
            <person name="Voolstra C.R."/>
        </authorList>
    </citation>
    <scope>NUCLEOTIDE SEQUENCE [LARGE SCALE GENOMIC DNA]</scope>
    <source>
        <strain evidence="17 18">CCMP2467</strain>
    </source>
</reference>
<dbReference type="SMART" id="SM00133">
    <property type="entry name" value="S_TK_X"/>
    <property type="match status" value="1"/>
</dbReference>
<proteinExistence type="predicted"/>
<evidence type="ECO:0000313" key="17">
    <source>
        <dbReference type="EMBL" id="OLP96060.1"/>
    </source>
</evidence>
<feature type="region of interest" description="Disordered" evidence="13">
    <location>
        <begin position="798"/>
        <end position="837"/>
    </location>
</feature>
<dbReference type="PROSITE" id="PS51285">
    <property type="entry name" value="AGC_KINASE_CTER"/>
    <property type="match status" value="1"/>
</dbReference>
<dbReference type="GO" id="GO:0106310">
    <property type="term" value="F:protein serine kinase activity"/>
    <property type="evidence" value="ECO:0007669"/>
    <property type="project" value="RHEA"/>
</dbReference>
<evidence type="ECO:0000256" key="11">
    <source>
        <dbReference type="ARBA" id="ARBA00048679"/>
    </source>
</evidence>
<evidence type="ECO:0000259" key="15">
    <source>
        <dbReference type="PROSITE" id="PS50059"/>
    </source>
</evidence>
<evidence type="ECO:0000256" key="8">
    <source>
        <dbReference type="ARBA" id="ARBA00023110"/>
    </source>
</evidence>
<dbReference type="SMART" id="SM00028">
    <property type="entry name" value="TPR"/>
    <property type="match status" value="2"/>
</dbReference>
<comment type="catalytic activity">
    <reaction evidence="1 12">
        <text>[protein]-peptidylproline (omega=180) = [protein]-peptidylproline (omega=0)</text>
        <dbReference type="Rhea" id="RHEA:16237"/>
        <dbReference type="Rhea" id="RHEA-COMP:10747"/>
        <dbReference type="Rhea" id="RHEA-COMP:10748"/>
        <dbReference type="ChEBI" id="CHEBI:83833"/>
        <dbReference type="ChEBI" id="CHEBI:83834"/>
        <dbReference type="EC" id="5.2.1.8"/>
    </reaction>
</comment>
<dbReference type="InterPro" id="IPR017892">
    <property type="entry name" value="Pkinase_C"/>
</dbReference>
<keyword evidence="7" id="KW-0067">ATP-binding</keyword>
<dbReference type="SUPFAM" id="SSF56112">
    <property type="entry name" value="Protein kinase-like (PK-like)"/>
    <property type="match status" value="2"/>
</dbReference>
<dbReference type="GO" id="GO:0005737">
    <property type="term" value="C:cytoplasm"/>
    <property type="evidence" value="ECO:0007669"/>
    <property type="project" value="UniProtKB-ARBA"/>
</dbReference>
<dbReference type="FunFam" id="1.10.510.10:FF:000024">
    <property type="entry name" value="Probable serine/threonine-protein kinase cot-1"/>
    <property type="match status" value="1"/>
</dbReference>
<dbReference type="Gene3D" id="1.25.40.10">
    <property type="entry name" value="Tetratricopeptide repeat domain"/>
    <property type="match status" value="1"/>
</dbReference>
<name>A0A1Q9DLP2_SYMMI</name>
<dbReference type="PANTHER" id="PTHR22988:SF76">
    <property type="entry name" value="CHROMOSOME UNDETERMINED SCAFFOLD_135, WHOLE GENOME SHOTGUN SEQUENCE"/>
    <property type="match status" value="1"/>
</dbReference>
<dbReference type="Gene3D" id="3.10.50.40">
    <property type="match status" value="1"/>
</dbReference>